<evidence type="ECO:0000313" key="3">
    <source>
        <dbReference type="EMBL" id="CCO15551.1"/>
    </source>
</evidence>
<dbReference type="AlphaFoldDB" id="K8EC85"/>
<feature type="region of interest" description="Disordered" evidence="1">
    <location>
        <begin position="504"/>
        <end position="533"/>
    </location>
</feature>
<dbReference type="OrthoDB" id="498160at2759"/>
<dbReference type="Pfam" id="PF09335">
    <property type="entry name" value="VTT_dom"/>
    <property type="match status" value="1"/>
</dbReference>
<dbReference type="RefSeq" id="XP_007514114.1">
    <property type="nucleotide sequence ID" value="XM_007514052.1"/>
</dbReference>
<dbReference type="GeneID" id="19016671"/>
<dbReference type="PANTHER" id="PTHR46826:SF1">
    <property type="entry name" value="TVP38_TMEM64 FAMILY MEMBRANE PROTEIN YDJX"/>
    <property type="match status" value="1"/>
</dbReference>
<gene>
    <name evidence="3" type="ORF">Bathy03g01330</name>
</gene>
<organism evidence="3 4">
    <name type="scientific">Bathycoccus prasinos</name>
    <dbReference type="NCBI Taxonomy" id="41875"/>
    <lineage>
        <taxon>Eukaryota</taxon>
        <taxon>Viridiplantae</taxon>
        <taxon>Chlorophyta</taxon>
        <taxon>Mamiellophyceae</taxon>
        <taxon>Mamiellales</taxon>
        <taxon>Bathycoccaceae</taxon>
        <taxon>Bathycoccus</taxon>
    </lineage>
</organism>
<accession>K8EC85</accession>
<evidence type="ECO:0000313" key="4">
    <source>
        <dbReference type="Proteomes" id="UP000198341"/>
    </source>
</evidence>
<evidence type="ECO:0000256" key="1">
    <source>
        <dbReference type="SAM" id="MobiDB-lite"/>
    </source>
</evidence>
<dbReference type="STRING" id="41875.K8EC85"/>
<dbReference type="PANTHER" id="PTHR46826">
    <property type="match status" value="1"/>
</dbReference>
<dbReference type="InterPro" id="IPR032816">
    <property type="entry name" value="VTT_dom"/>
</dbReference>
<dbReference type="Proteomes" id="UP000198341">
    <property type="component" value="Chromosome 3"/>
</dbReference>
<dbReference type="InterPro" id="IPR053240">
    <property type="entry name" value="VTT_domain"/>
</dbReference>
<reference evidence="3 4" key="1">
    <citation type="submission" date="2011-10" db="EMBL/GenBank/DDBJ databases">
        <authorList>
            <person name="Genoscope - CEA"/>
        </authorList>
    </citation>
    <scope>NUCLEOTIDE SEQUENCE [LARGE SCALE GENOMIC DNA]</scope>
    <source>
        <strain evidence="3 4">RCC 1105</strain>
    </source>
</reference>
<sequence>MTMPSLVASFSNSFATQTIKPNENRGRKDSFSSKDRYLSQNVTLKLKSDDCALGRRKRRTRGGGRNGSSSFVAISANGDDVDVDVDALRRPGKKTTKKTKREKKPLKEIASNLFTALKPVRLRDDDSEAAQELKAILELARSRPSDEGDNGDVSGVRERIRAEAKKKVGTTVAKYWKAKFKEFGESEAVKDAAPLMGSAVNVAVTGLVLRIFLPRLAALNAVGGFDELAEFFGIPPRDDLIGYLDQINGQPMIAIFGIYVLLFFAEKVTMTDEFLPIGFVLPVLSPMVFGNVLNGTVLTSLASTIAASANFWLGRTVLREKALNFKWFSKDGEPTRERKWYQALDRRFNSENCPDQVVPEGFKSALLLRLCPILPIPISGNWYVCGVTKLKYWEFFAAHFIGSSKTAFIDAYLGSIILRTILSPEVDGVSGAVKEQAKNAVIFETCALLGVSILVSTYATQLFTDILDEEGVDADSFGFGNKEEEEEKQETTTTNAFAFVGAAAASTDDDENEGTSSPEAAETEEDKKLNRALPGESFDLMSTDEDGEVFINAGDYLSRQRALESGDFDALADMDKAFEKLSEVDDMGPDM</sequence>
<name>K8EC85_9CHLO</name>
<feature type="domain" description="VTT" evidence="2">
    <location>
        <begin position="280"/>
        <end position="415"/>
    </location>
</feature>
<proteinExistence type="predicted"/>
<keyword evidence="4" id="KW-1185">Reference proteome</keyword>
<dbReference type="EMBL" id="FO082276">
    <property type="protein sequence ID" value="CCO15551.1"/>
    <property type="molecule type" value="Genomic_DNA"/>
</dbReference>
<protein>
    <recommendedName>
        <fullName evidence="2">VTT domain-containing protein</fullName>
    </recommendedName>
</protein>
<evidence type="ECO:0000259" key="2">
    <source>
        <dbReference type="Pfam" id="PF09335"/>
    </source>
</evidence>
<dbReference type="KEGG" id="bpg:Bathy03g01330"/>
<dbReference type="eggNOG" id="ENOG502SMXT">
    <property type="taxonomic scope" value="Eukaryota"/>
</dbReference>